<accession>A0AAN9A9B6</accession>
<sequence length="83" mass="9329">MTTFTRPLASVHQRNSLRRAKNISAESCGERQISNANVAHTLQDCRLFETSEVKAHASIRIPVKVIQRNSAFGHYNANDTLYS</sequence>
<evidence type="ECO:0000313" key="2">
    <source>
        <dbReference type="Proteomes" id="UP001381693"/>
    </source>
</evidence>
<name>A0AAN9A9B6_HALRR</name>
<organism evidence="1 2">
    <name type="scientific">Halocaridina rubra</name>
    <name type="common">Hawaiian red shrimp</name>
    <dbReference type="NCBI Taxonomy" id="373956"/>
    <lineage>
        <taxon>Eukaryota</taxon>
        <taxon>Metazoa</taxon>
        <taxon>Ecdysozoa</taxon>
        <taxon>Arthropoda</taxon>
        <taxon>Crustacea</taxon>
        <taxon>Multicrustacea</taxon>
        <taxon>Malacostraca</taxon>
        <taxon>Eumalacostraca</taxon>
        <taxon>Eucarida</taxon>
        <taxon>Decapoda</taxon>
        <taxon>Pleocyemata</taxon>
        <taxon>Caridea</taxon>
        <taxon>Atyoidea</taxon>
        <taxon>Atyidae</taxon>
        <taxon>Halocaridina</taxon>
    </lineage>
</organism>
<proteinExistence type="predicted"/>
<dbReference type="AlphaFoldDB" id="A0AAN9A9B6"/>
<dbReference type="Proteomes" id="UP001381693">
    <property type="component" value="Unassembled WGS sequence"/>
</dbReference>
<reference evidence="1 2" key="1">
    <citation type="submission" date="2023-11" db="EMBL/GenBank/DDBJ databases">
        <title>Halocaridina rubra genome assembly.</title>
        <authorList>
            <person name="Smith C."/>
        </authorList>
    </citation>
    <scope>NUCLEOTIDE SEQUENCE [LARGE SCALE GENOMIC DNA]</scope>
    <source>
        <strain evidence="1">EP-1</strain>
        <tissue evidence="1">Whole</tissue>
    </source>
</reference>
<evidence type="ECO:0000313" key="1">
    <source>
        <dbReference type="EMBL" id="KAK7076855.1"/>
    </source>
</evidence>
<keyword evidence="2" id="KW-1185">Reference proteome</keyword>
<feature type="non-terminal residue" evidence="1">
    <location>
        <position position="83"/>
    </location>
</feature>
<protein>
    <submittedName>
        <fullName evidence="1">Uncharacterized protein</fullName>
    </submittedName>
</protein>
<dbReference type="EMBL" id="JAXCGZ010009531">
    <property type="protein sequence ID" value="KAK7076855.1"/>
    <property type="molecule type" value="Genomic_DNA"/>
</dbReference>
<comment type="caution">
    <text evidence="1">The sequence shown here is derived from an EMBL/GenBank/DDBJ whole genome shotgun (WGS) entry which is preliminary data.</text>
</comment>
<gene>
    <name evidence="1" type="ORF">SK128_021670</name>
</gene>